<feature type="region of interest" description="Disordered" evidence="1">
    <location>
        <begin position="1"/>
        <end position="57"/>
    </location>
</feature>
<comment type="caution">
    <text evidence="2">The sequence shown here is derived from an EMBL/GenBank/DDBJ whole genome shotgun (WGS) entry which is preliminary data.</text>
</comment>
<evidence type="ECO:0000313" key="3">
    <source>
        <dbReference type="Proteomes" id="UP000729402"/>
    </source>
</evidence>
<accession>A0A8J5QYV1</accession>
<feature type="region of interest" description="Disordered" evidence="1">
    <location>
        <begin position="91"/>
        <end position="116"/>
    </location>
</feature>
<name>A0A8J5QYV1_ZIZPA</name>
<dbReference type="AlphaFoldDB" id="A0A8J5QYV1"/>
<dbReference type="Proteomes" id="UP000729402">
    <property type="component" value="Unassembled WGS sequence"/>
</dbReference>
<evidence type="ECO:0000256" key="1">
    <source>
        <dbReference type="SAM" id="MobiDB-lite"/>
    </source>
</evidence>
<sequence length="202" mass="21660">MVEEIRSQGRTTQSNSDEGATVLNRGARGRGLAMRRQGKRPWTTRGRSHDLGVGQNALPCRPKALRAVREREGGRQSLFIIEIYMPEGSNGNKTTAGNTENTINVSDEGGNNKNTINASYEASAPAVAPSTPDCAHWPPAKMCLTHYPLAIGSVATAHGPPALCGVRHCHRYELWHAVVRCADATARLLPAAVCAEPLASVE</sequence>
<reference evidence="2" key="1">
    <citation type="journal article" date="2021" name="bioRxiv">
        <title>Whole Genome Assembly and Annotation of Northern Wild Rice, Zizania palustris L., Supports a Whole Genome Duplication in the Zizania Genus.</title>
        <authorList>
            <person name="Haas M."/>
            <person name="Kono T."/>
            <person name="Macchietto M."/>
            <person name="Millas R."/>
            <person name="McGilp L."/>
            <person name="Shao M."/>
            <person name="Duquette J."/>
            <person name="Hirsch C.N."/>
            <person name="Kimball J."/>
        </authorList>
    </citation>
    <scope>NUCLEOTIDE SEQUENCE</scope>
    <source>
        <tissue evidence="2">Fresh leaf tissue</tissue>
    </source>
</reference>
<gene>
    <name evidence="2" type="ORF">GUJ93_ZPchr0008g12292</name>
</gene>
<protein>
    <submittedName>
        <fullName evidence="2">Uncharacterized protein</fullName>
    </submittedName>
</protein>
<feature type="compositionally biased region" description="Polar residues" evidence="1">
    <location>
        <begin position="8"/>
        <end position="18"/>
    </location>
</feature>
<organism evidence="2 3">
    <name type="scientific">Zizania palustris</name>
    <name type="common">Northern wild rice</name>
    <dbReference type="NCBI Taxonomy" id="103762"/>
    <lineage>
        <taxon>Eukaryota</taxon>
        <taxon>Viridiplantae</taxon>
        <taxon>Streptophyta</taxon>
        <taxon>Embryophyta</taxon>
        <taxon>Tracheophyta</taxon>
        <taxon>Spermatophyta</taxon>
        <taxon>Magnoliopsida</taxon>
        <taxon>Liliopsida</taxon>
        <taxon>Poales</taxon>
        <taxon>Poaceae</taxon>
        <taxon>BOP clade</taxon>
        <taxon>Oryzoideae</taxon>
        <taxon>Oryzeae</taxon>
        <taxon>Zizaniinae</taxon>
        <taxon>Zizania</taxon>
    </lineage>
</organism>
<reference evidence="2" key="2">
    <citation type="submission" date="2021-02" db="EMBL/GenBank/DDBJ databases">
        <authorList>
            <person name="Kimball J.A."/>
            <person name="Haas M.W."/>
            <person name="Macchietto M."/>
            <person name="Kono T."/>
            <person name="Duquette J."/>
            <person name="Shao M."/>
        </authorList>
    </citation>
    <scope>NUCLEOTIDE SEQUENCE</scope>
    <source>
        <tissue evidence="2">Fresh leaf tissue</tissue>
    </source>
</reference>
<proteinExistence type="predicted"/>
<dbReference type="EMBL" id="JAAALK010000290">
    <property type="protein sequence ID" value="KAG8046940.1"/>
    <property type="molecule type" value="Genomic_DNA"/>
</dbReference>
<keyword evidence="3" id="KW-1185">Reference proteome</keyword>
<evidence type="ECO:0000313" key="2">
    <source>
        <dbReference type="EMBL" id="KAG8046940.1"/>
    </source>
</evidence>